<evidence type="ECO:0000313" key="4">
    <source>
        <dbReference type="EMBL" id="CCI45787.1"/>
    </source>
</evidence>
<dbReference type="GO" id="GO:0005524">
    <property type="term" value="F:ATP binding"/>
    <property type="evidence" value="ECO:0007669"/>
    <property type="project" value="UniProtKB-KW"/>
</dbReference>
<dbReference type="PANTHER" id="PTHR24346">
    <property type="entry name" value="MAP/MICROTUBULE AFFINITY-REGULATING KINASE"/>
    <property type="match status" value="1"/>
</dbReference>
<keyword evidence="5" id="KW-1185">Reference proteome</keyword>
<dbReference type="PROSITE" id="PS50011">
    <property type="entry name" value="PROTEIN_KINASE_DOM"/>
    <property type="match status" value="1"/>
</dbReference>
<dbReference type="AlphaFoldDB" id="A0A024GHG1"/>
<protein>
    <recommendedName>
        <fullName evidence="3">Protein kinase domain-containing protein</fullName>
    </recommendedName>
</protein>
<sequence>MLRQTAGTPYFHAPEMLTGESFLGKPTDVWACGITLYMFIYGRSPYQADRISELYDKILNEAIEYPVSVSGEAVDNRLIDMMQKILAKDPTKRYTTQQIRTHESIENSFSILD</sequence>
<gene>
    <name evidence="4" type="ORF">BN9_066970</name>
</gene>
<keyword evidence="2" id="KW-0067">ATP-binding</keyword>
<name>A0A024GHG1_9STRA</name>
<keyword evidence="1" id="KW-0547">Nucleotide-binding</keyword>
<dbReference type="InterPro" id="IPR011009">
    <property type="entry name" value="Kinase-like_dom_sf"/>
</dbReference>
<dbReference type="Gene3D" id="1.10.510.10">
    <property type="entry name" value="Transferase(Phosphotransferase) domain 1"/>
    <property type="match status" value="1"/>
</dbReference>
<dbReference type="GO" id="GO:0005737">
    <property type="term" value="C:cytoplasm"/>
    <property type="evidence" value="ECO:0007669"/>
    <property type="project" value="TreeGrafter"/>
</dbReference>
<dbReference type="InterPro" id="IPR000719">
    <property type="entry name" value="Prot_kinase_dom"/>
</dbReference>
<dbReference type="Proteomes" id="UP000053237">
    <property type="component" value="Unassembled WGS sequence"/>
</dbReference>
<dbReference type="GO" id="GO:0035556">
    <property type="term" value="P:intracellular signal transduction"/>
    <property type="evidence" value="ECO:0007669"/>
    <property type="project" value="TreeGrafter"/>
</dbReference>
<organism evidence="4 5">
    <name type="scientific">Albugo candida</name>
    <dbReference type="NCBI Taxonomy" id="65357"/>
    <lineage>
        <taxon>Eukaryota</taxon>
        <taxon>Sar</taxon>
        <taxon>Stramenopiles</taxon>
        <taxon>Oomycota</taxon>
        <taxon>Peronosporomycetes</taxon>
        <taxon>Albuginales</taxon>
        <taxon>Albuginaceae</taxon>
        <taxon>Albugo</taxon>
    </lineage>
</organism>
<dbReference type="PANTHER" id="PTHR24346:SF77">
    <property type="entry name" value="SERINE THREONINE PROTEIN KINASE"/>
    <property type="match status" value="1"/>
</dbReference>
<evidence type="ECO:0000256" key="2">
    <source>
        <dbReference type="ARBA" id="ARBA00022840"/>
    </source>
</evidence>
<comment type="caution">
    <text evidence="4">The sequence shown here is derived from an EMBL/GenBank/DDBJ whole genome shotgun (WGS) entry which is preliminary data.</text>
</comment>
<proteinExistence type="predicted"/>
<reference evidence="4 5" key="1">
    <citation type="submission" date="2012-05" db="EMBL/GenBank/DDBJ databases">
        <title>Recombination and specialization in a pathogen metapopulation.</title>
        <authorList>
            <person name="Gardiner A."/>
            <person name="Kemen E."/>
            <person name="Schultz-Larsen T."/>
            <person name="MacLean D."/>
            <person name="Van Oosterhout C."/>
            <person name="Jones J.D.G."/>
        </authorList>
    </citation>
    <scope>NUCLEOTIDE SEQUENCE [LARGE SCALE GENOMIC DNA]</scope>
    <source>
        <strain evidence="4 5">Ac Nc2</strain>
    </source>
</reference>
<dbReference type="EMBL" id="CAIX01000108">
    <property type="protein sequence ID" value="CCI45787.1"/>
    <property type="molecule type" value="Genomic_DNA"/>
</dbReference>
<dbReference type="OrthoDB" id="68483at2759"/>
<dbReference type="Pfam" id="PF00069">
    <property type="entry name" value="Pkinase"/>
    <property type="match status" value="1"/>
</dbReference>
<dbReference type="SUPFAM" id="SSF56112">
    <property type="entry name" value="Protein kinase-like (PK-like)"/>
    <property type="match status" value="1"/>
</dbReference>
<dbReference type="GO" id="GO:0004674">
    <property type="term" value="F:protein serine/threonine kinase activity"/>
    <property type="evidence" value="ECO:0007669"/>
    <property type="project" value="TreeGrafter"/>
</dbReference>
<evidence type="ECO:0000313" key="5">
    <source>
        <dbReference type="Proteomes" id="UP000053237"/>
    </source>
</evidence>
<dbReference type="STRING" id="65357.A0A024GHG1"/>
<accession>A0A024GHG1</accession>
<feature type="domain" description="Protein kinase" evidence="3">
    <location>
        <begin position="1"/>
        <end position="105"/>
    </location>
</feature>
<evidence type="ECO:0000256" key="1">
    <source>
        <dbReference type="ARBA" id="ARBA00022741"/>
    </source>
</evidence>
<dbReference type="InParanoid" id="A0A024GHG1"/>
<evidence type="ECO:0000259" key="3">
    <source>
        <dbReference type="PROSITE" id="PS50011"/>
    </source>
</evidence>